<keyword evidence="11" id="KW-0333">Golgi apparatus</keyword>
<keyword evidence="8" id="KW-1133">Transmembrane helix</keyword>
<protein>
    <recommendedName>
        <fullName evidence="11">Fucosyltransferase</fullName>
        <ecNumber evidence="11">2.4.1.-</ecNumber>
    </recommendedName>
</protein>
<comment type="caution">
    <text evidence="14">The sequence shown here is derived from an EMBL/GenBank/DDBJ whole genome shotgun (WGS) entry which is preliminary data.</text>
</comment>
<dbReference type="Proteomes" id="UP001152795">
    <property type="component" value="Unassembled WGS sequence"/>
</dbReference>
<accession>A0A6S7G4V8</accession>
<organism evidence="14 15">
    <name type="scientific">Paramuricea clavata</name>
    <name type="common">Red gorgonian</name>
    <name type="synonym">Violescent sea-whip</name>
    <dbReference type="NCBI Taxonomy" id="317549"/>
    <lineage>
        <taxon>Eukaryota</taxon>
        <taxon>Metazoa</taxon>
        <taxon>Cnidaria</taxon>
        <taxon>Anthozoa</taxon>
        <taxon>Octocorallia</taxon>
        <taxon>Malacalcyonacea</taxon>
        <taxon>Plexauridae</taxon>
        <taxon>Paramuricea</taxon>
    </lineage>
</organism>
<evidence type="ECO:0000313" key="14">
    <source>
        <dbReference type="EMBL" id="CAB3980841.1"/>
    </source>
</evidence>
<keyword evidence="15" id="KW-1185">Reference proteome</keyword>
<dbReference type="Pfam" id="PF17039">
    <property type="entry name" value="Glyco_tran_10_N"/>
    <property type="match status" value="1"/>
</dbReference>
<dbReference type="EC" id="2.4.1.-" evidence="11"/>
<dbReference type="GO" id="GO:0032580">
    <property type="term" value="C:Golgi cisterna membrane"/>
    <property type="evidence" value="ECO:0007669"/>
    <property type="project" value="UniProtKB-SubCell"/>
</dbReference>
<evidence type="ECO:0000256" key="6">
    <source>
        <dbReference type="ARBA" id="ARBA00022692"/>
    </source>
</evidence>
<evidence type="ECO:0000256" key="7">
    <source>
        <dbReference type="ARBA" id="ARBA00022968"/>
    </source>
</evidence>
<comment type="subcellular location">
    <subcellularLocation>
        <location evidence="11">Golgi apparatus</location>
        <location evidence="11">Golgi stack membrane</location>
        <topology evidence="11">Single-pass type II membrane protein</topology>
    </subcellularLocation>
    <subcellularLocation>
        <location evidence="1">Membrane</location>
        <topology evidence="1">Single-pass membrane protein</topology>
    </subcellularLocation>
</comment>
<comment type="pathway">
    <text evidence="2">Protein modification; protein glycosylation.</text>
</comment>
<keyword evidence="5 11" id="KW-0808">Transferase</keyword>
<dbReference type="UniPathway" id="UPA00378"/>
<evidence type="ECO:0000256" key="9">
    <source>
        <dbReference type="ARBA" id="ARBA00023136"/>
    </source>
</evidence>
<sequence length="395" mass="46450">MVIRFILRREHSRKHVYFLLLLTILAVNVIKQKRQASLSKSNKKRLSEFQVETTRNKKRMKLLYWSTVFGNPVRVNDLSKLPYFHVNDQCSSLCELTVNRSQAVEVDAIIIHARDTSPFPPDKFSHIPFILHTNENPVYTDLLKNPLFLSHFKYLISYRLDADFPMSLFRKPDLTTPLPFKEKSKLVFAAFSHCEEVRTAYLAELMKFIPVDSYGACLRNKNGLPQRYTKDFKRRKTELSKYYKFTLVFMNADCDYFVDDQLTHALNSGSVPVFMGTEKIDMLLPGNLNTSVIKVRDFKTPRDLAMHLVYLSRNEREYNIYLRWKYEGFKFPATYNATSILHQWESSNTVYCKVCKQLLHGNLPTKSSLKPDWCNKRRIAEWLGKIKEVRRKNMV</sequence>
<dbReference type="PANTHER" id="PTHR11929:SF194">
    <property type="entry name" value="ALPHA-(1,3)-FUCOSYLTRANSFERASE 10"/>
    <property type="match status" value="1"/>
</dbReference>
<reference evidence="14" key="1">
    <citation type="submission" date="2020-04" db="EMBL/GenBank/DDBJ databases">
        <authorList>
            <person name="Alioto T."/>
            <person name="Alioto T."/>
            <person name="Gomez Garrido J."/>
        </authorList>
    </citation>
    <scope>NUCLEOTIDE SEQUENCE</scope>
    <source>
        <strain evidence="14">A484AB</strain>
    </source>
</reference>
<evidence type="ECO:0000256" key="1">
    <source>
        <dbReference type="ARBA" id="ARBA00004167"/>
    </source>
</evidence>
<dbReference type="InterPro" id="IPR001503">
    <property type="entry name" value="Glyco_trans_10"/>
</dbReference>
<evidence type="ECO:0000259" key="12">
    <source>
        <dbReference type="Pfam" id="PF00852"/>
    </source>
</evidence>
<dbReference type="OrthoDB" id="427096at2759"/>
<keyword evidence="4 11" id="KW-0328">Glycosyltransferase</keyword>
<keyword evidence="7" id="KW-0735">Signal-anchor</keyword>
<feature type="domain" description="Fucosyltransferase N-terminal" evidence="13">
    <location>
        <begin position="58"/>
        <end position="166"/>
    </location>
</feature>
<comment type="similarity">
    <text evidence="3 11">Belongs to the glycosyltransferase 10 family.</text>
</comment>
<evidence type="ECO:0000256" key="4">
    <source>
        <dbReference type="ARBA" id="ARBA00022676"/>
    </source>
</evidence>
<proteinExistence type="inferred from homology"/>
<evidence type="ECO:0000256" key="11">
    <source>
        <dbReference type="RuleBase" id="RU003832"/>
    </source>
</evidence>
<keyword evidence="9" id="KW-0472">Membrane</keyword>
<evidence type="ECO:0000256" key="5">
    <source>
        <dbReference type="ARBA" id="ARBA00022679"/>
    </source>
</evidence>
<dbReference type="SUPFAM" id="SSF53756">
    <property type="entry name" value="UDP-Glycosyltransferase/glycogen phosphorylase"/>
    <property type="match status" value="1"/>
</dbReference>
<evidence type="ECO:0000313" key="15">
    <source>
        <dbReference type="Proteomes" id="UP001152795"/>
    </source>
</evidence>
<dbReference type="EMBL" id="CACRXK020000329">
    <property type="protein sequence ID" value="CAB3980841.1"/>
    <property type="molecule type" value="Genomic_DNA"/>
</dbReference>
<feature type="domain" description="Fucosyltransferase C-terminal" evidence="12">
    <location>
        <begin position="181"/>
        <end position="362"/>
    </location>
</feature>
<dbReference type="Pfam" id="PF00852">
    <property type="entry name" value="Glyco_transf_10"/>
    <property type="match status" value="1"/>
</dbReference>
<evidence type="ECO:0000256" key="10">
    <source>
        <dbReference type="ARBA" id="ARBA00023180"/>
    </source>
</evidence>
<evidence type="ECO:0000256" key="3">
    <source>
        <dbReference type="ARBA" id="ARBA00008919"/>
    </source>
</evidence>
<gene>
    <name evidence="14" type="ORF">PACLA_8A086247</name>
</gene>
<evidence type="ECO:0000259" key="13">
    <source>
        <dbReference type="Pfam" id="PF17039"/>
    </source>
</evidence>
<dbReference type="AlphaFoldDB" id="A0A6S7G4V8"/>
<dbReference type="GO" id="GO:0046920">
    <property type="term" value="F:alpha-(1-&gt;3)-fucosyltransferase activity"/>
    <property type="evidence" value="ECO:0007669"/>
    <property type="project" value="TreeGrafter"/>
</dbReference>
<dbReference type="InterPro" id="IPR055270">
    <property type="entry name" value="Glyco_tran_10_C"/>
</dbReference>
<evidence type="ECO:0000256" key="2">
    <source>
        <dbReference type="ARBA" id="ARBA00004922"/>
    </source>
</evidence>
<keyword evidence="6 11" id="KW-0812">Transmembrane</keyword>
<evidence type="ECO:0000256" key="8">
    <source>
        <dbReference type="ARBA" id="ARBA00022989"/>
    </source>
</evidence>
<dbReference type="InterPro" id="IPR031481">
    <property type="entry name" value="Glyco_tran_10_N"/>
</dbReference>
<keyword evidence="10" id="KW-0325">Glycoprotein</keyword>
<name>A0A6S7G4V8_PARCT</name>
<dbReference type="PANTHER" id="PTHR11929">
    <property type="entry name" value="ALPHA- 1,3 -FUCOSYLTRANSFERASE"/>
    <property type="match status" value="1"/>
</dbReference>
<dbReference type="Gene3D" id="3.40.50.11660">
    <property type="entry name" value="Glycosyl transferase family 10, C-terminal domain"/>
    <property type="match status" value="1"/>
</dbReference>
<dbReference type="InterPro" id="IPR038577">
    <property type="entry name" value="GT10-like_C_sf"/>
</dbReference>